<evidence type="ECO:0000256" key="1">
    <source>
        <dbReference type="SAM" id="MobiDB-lite"/>
    </source>
</evidence>
<organism evidence="2 3">
    <name type="scientific">Galerina marginata (strain CBS 339.88)</name>
    <dbReference type="NCBI Taxonomy" id="685588"/>
    <lineage>
        <taxon>Eukaryota</taxon>
        <taxon>Fungi</taxon>
        <taxon>Dikarya</taxon>
        <taxon>Basidiomycota</taxon>
        <taxon>Agaricomycotina</taxon>
        <taxon>Agaricomycetes</taxon>
        <taxon>Agaricomycetidae</taxon>
        <taxon>Agaricales</taxon>
        <taxon>Agaricineae</taxon>
        <taxon>Strophariaceae</taxon>
        <taxon>Galerina</taxon>
    </lineage>
</organism>
<dbReference type="Proteomes" id="UP000027222">
    <property type="component" value="Unassembled WGS sequence"/>
</dbReference>
<dbReference type="EMBL" id="KL142367">
    <property type="protein sequence ID" value="KDR85260.1"/>
    <property type="molecule type" value="Genomic_DNA"/>
</dbReference>
<protein>
    <submittedName>
        <fullName evidence="2">Uncharacterized protein</fullName>
    </submittedName>
</protein>
<feature type="compositionally biased region" description="Low complexity" evidence="1">
    <location>
        <begin position="191"/>
        <end position="201"/>
    </location>
</feature>
<feature type="region of interest" description="Disordered" evidence="1">
    <location>
        <begin position="280"/>
        <end position="302"/>
    </location>
</feature>
<proteinExistence type="predicted"/>
<feature type="region of interest" description="Disordered" evidence="1">
    <location>
        <begin position="131"/>
        <end position="151"/>
    </location>
</feature>
<name>A0A067TPW0_GALM3</name>
<dbReference type="HOGENOM" id="CLU_022554_0_0_1"/>
<sequence length="629" mass="67496">MARATRSSAADLKRKRSVEDMEKTSNDEHGPTKLARTASVEGRIDGLGALRVLEGEDRQGLLDRVYSSQSLSLRALLSTPTPLSQLTAAVFHLRPISSLPRASLSEAAAEQLRFCNLALSALSQLAPDTRDLDEPAALPAPDSAPPRPKPSYALVQRLPSGDYWSSVARLDSLPKNLHTAHAELVAVFPDPSSSSPHTSVPTLATYSTKPLSQKRPPPLAHRRLTTGAFLDYGLYSTFAPTFDQDGEVVGKNQLGQALWYREDKKRLRDALRREHLEGTGSIVDVTPAPPIQSLRQDESPPDLQLDALLPPEDVHAIKAALDTLELENSVQSLLDQNKRALERLEELQFNRLTKHPTSNAEEDSEEWEIAHAILDSLTVLASLRPQSSSSDLSPITPPPSVLHKLHRTLAVEPSPGWFGTLPASRTTALRDDSTVKVRPGAVTPAPVTNTPAAPAPAPISAPNTFGSYSYAYAPQQQPAYRPQQAAAYTPYKPGQATSFYQGYMPAGTQQQTYYSPQTYATGTTNQQPYGAATGQQPYAGGYSAWYGQYPGMQSGTGSGRGTPQPVTTTPTTVASTYGSFFNTTVAGTRTPAIANTVVANAAAAATLAQTTVPTLPAHVRTAMNGSPAR</sequence>
<feature type="compositionally biased region" description="Polar residues" evidence="1">
    <location>
        <begin position="202"/>
        <end position="211"/>
    </location>
</feature>
<accession>A0A067TPW0</accession>
<gene>
    <name evidence="2" type="ORF">GALMADRAFT_218354</name>
</gene>
<dbReference type="AlphaFoldDB" id="A0A067TPW0"/>
<feature type="compositionally biased region" description="Basic and acidic residues" evidence="1">
    <location>
        <begin position="17"/>
        <end position="31"/>
    </location>
</feature>
<reference evidence="3" key="1">
    <citation type="journal article" date="2014" name="Proc. Natl. Acad. Sci. U.S.A.">
        <title>Extensive sampling of basidiomycete genomes demonstrates inadequacy of the white-rot/brown-rot paradigm for wood decay fungi.</title>
        <authorList>
            <person name="Riley R."/>
            <person name="Salamov A.A."/>
            <person name="Brown D.W."/>
            <person name="Nagy L.G."/>
            <person name="Floudas D."/>
            <person name="Held B.W."/>
            <person name="Levasseur A."/>
            <person name="Lombard V."/>
            <person name="Morin E."/>
            <person name="Otillar R."/>
            <person name="Lindquist E.A."/>
            <person name="Sun H."/>
            <person name="LaButti K.M."/>
            <person name="Schmutz J."/>
            <person name="Jabbour D."/>
            <person name="Luo H."/>
            <person name="Baker S.E."/>
            <person name="Pisabarro A.G."/>
            <person name="Walton J.D."/>
            <person name="Blanchette R.A."/>
            <person name="Henrissat B."/>
            <person name="Martin F."/>
            <person name="Cullen D."/>
            <person name="Hibbett D.S."/>
            <person name="Grigoriev I.V."/>
        </authorList>
    </citation>
    <scope>NUCLEOTIDE SEQUENCE [LARGE SCALE GENOMIC DNA]</scope>
    <source>
        <strain evidence="3">CBS 339.88</strain>
    </source>
</reference>
<dbReference type="STRING" id="685588.A0A067TPW0"/>
<evidence type="ECO:0000313" key="2">
    <source>
        <dbReference type="EMBL" id="KDR85260.1"/>
    </source>
</evidence>
<dbReference type="OrthoDB" id="21648at2759"/>
<feature type="region of interest" description="Disordered" evidence="1">
    <location>
        <begin position="191"/>
        <end position="219"/>
    </location>
</feature>
<feature type="region of interest" description="Disordered" evidence="1">
    <location>
        <begin position="1"/>
        <end position="38"/>
    </location>
</feature>
<keyword evidence="3" id="KW-1185">Reference proteome</keyword>
<evidence type="ECO:0000313" key="3">
    <source>
        <dbReference type="Proteomes" id="UP000027222"/>
    </source>
</evidence>